<keyword evidence="2" id="KW-0408">Iron</keyword>
<feature type="binding site" evidence="2">
    <location>
        <position position="58"/>
    </location>
    <ligand>
        <name>Fe cation</name>
        <dbReference type="ChEBI" id="CHEBI:24875"/>
    </ligand>
</feature>
<dbReference type="Pfam" id="PF05726">
    <property type="entry name" value="Pirin_C"/>
    <property type="match status" value="1"/>
</dbReference>
<dbReference type="SUPFAM" id="SSF51182">
    <property type="entry name" value="RmlC-like cupins"/>
    <property type="match status" value="1"/>
</dbReference>
<feature type="domain" description="Pirin C-terminal" evidence="5">
    <location>
        <begin position="178"/>
        <end position="278"/>
    </location>
</feature>
<comment type="caution">
    <text evidence="6">The sequence shown here is derived from an EMBL/GenBank/DDBJ whole genome shotgun (WGS) entry which is preliminary data.</text>
</comment>
<evidence type="ECO:0000256" key="2">
    <source>
        <dbReference type="PIRSR" id="PIRSR006232-1"/>
    </source>
</evidence>
<protein>
    <submittedName>
        <fullName evidence="6">Pirin family protein</fullName>
    </submittedName>
</protein>
<evidence type="ECO:0000259" key="4">
    <source>
        <dbReference type="Pfam" id="PF02678"/>
    </source>
</evidence>
<feature type="domain" description="Pirin N-terminal" evidence="4">
    <location>
        <begin position="33"/>
        <end position="120"/>
    </location>
</feature>
<comment type="similarity">
    <text evidence="1 3">Belongs to the pirin family.</text>
</comment>
<evidence type="ECO:0000313" key="6">
    <source>
        <dbReference type="EMBL" id="PLW85692.1"/>
    </source>
</evidence>
<keyword evidence="2" id="KW-0479">Metal-binding</keyword>
<dbReference type="InterPro" id="IPR003829">
    <property type="entry name" value="Pirin_N_dom"/>
</dbReference>
<dbReference type="PANTHER" id="PTHR13903:SF8">
    <property type="entry name" value="PIRIN"/>
    <property type="match status" value="1"/>
</dbReference>
<dbReference type="PIRSF" id="PIRSF006232">
    <property type="entry name" value="Pirin"/>
    <property type="match status" value="1"/>
</dbReference>
<dbReference type="RefSeq" id="WP_084198448.1">
    <property type="nucleotide sequence ID" value="NZ_BMYL01000003.1"/>
</dbReference>
<dbReference type="Pfam" id="PF02678">
    <property type="entry name" value="Pirin"/>
    <property type="match status" value="1"/>
</dbReference>
<dbReference type="PANTHER" id="PTHR13903">
    <property type="entry name" value="PIRIN-RELATED"/>
    <property type="match status" value="1"/>
</dbReference>
<dbReference type="InterPro" id="IPR011051">
    <property type="entry name" value="RmlC_Cupin_sf"/>
</dbReference>
<evidence type="ECO:0000256" key="3">
    <source>
        <dbReference type="RuleBase" id="RU003457"/>
    </source>
</evidence>
<keyword evidence="7" id="KW-1185">Reference proteome</keyword>
<feature type="binding site" evidence="2">
    <location>
        <position position="102"/>
    </location>
    <ligand>
        <name>Fe cation</name>
        <dbReference type="ChEBI" id="CHEBI:24875"/>
    </ligand>
</feature>
<dbReference type="GO" id="GO:0046872">
    <property type="term" value="F:metal ion binding"/>
    <property type="evidence" value="ECO:0007669"/>
    <property type="project" value="UniProtKB-KW"/>
</dbReference>
<evidence type="ECO:0000313" key="7">
    <source>
        <dbReference type="Proteomes" id="UP000235162"/>
    </source>
</evidence>
<dbReference type="EMBL" id="PKUR01000003">
    <property type="protein sequence ID" value="PLW85692.1"/>
    <property type="molecule type" value="Genomic_DNA"/>
</dbReference>
<sequence>MTQRQITEVRTAHPSRDGDGVAIQRISGMRHAGMDPILMIDELRSEQREDFAGGFPPHPHRGMQTLTYLKRGGISHEDSLGNRGEIRGGGAQWMSAGRGVIHSEMPTVDTNGLHGFQLWVNLPAAQKMSAPNYRDVPANELVEWRGEGTSATAIAGQWHLADADVTGPLAELAGHAGVLDMSLDPEVELTLQVPDEENLLAYVYAGSMIVNAREVHAQQMAVTSAGRVMTLHAGVEGTQVLLLRGAPLGEPVANYGPFVMNTPDEIEQTLRDYQSGQFP</sequence>
<dbReference type="KEGG" id="hja:BST95_05315"/>
<dbReference type="InterPro" id="IPR008778">
    <property type="entry name" value="Pirin_C_dom"/>
</dbReference>
<dbReference type="InterPro" id="IPR012093">
    <property type="entry name" value="Pirin"/>
</dbReference>
<name>A0AAP8MDA9_9GAMM</name>
<feature type="binding site" evidence="2">
    <location>
        <position position="104"/>
    </location>
    <ligand>
        <name>Fe cation</name>
        <dbReference type="ChEBI" id="CHEBI:24875"/>
    </ligand>
</feature>
<dbReference type="AlphaFoldDB" id="A0AAP8MDA9"/>
<evidence type="ECO:0000259" key="5">
    <source>
        <dbReference type="Pfam" id="PF05726"/>
    </source>
</evidence>
<feature type="binding site" evidence="2">
    <location>
        <position position="60"/>
    </location>
    <ligand>
        <name>Fe cation</name>
        <dbReference type="ChEBI" id="CHEBI:24875"/>
    </ligand>
</feature>
<proteinExistence type="inferred from homology"/>
<dbReference type="CDD" id="cd02909">
    <property type="entry name" value="cupin_pirin_N"/>
    <property type="match status" value="1"/>
</dbReference>
<dbReference type="Gene3D" id="2.60.120.10">
    <property type="entry name" value="Jelly Rolls"/>
    <property type="match status" value="2"/>
</dbReference>
<gene>
    <name evidence="6" type="ORF">C0029_13875</name>
</gene>
<reference evidence="6 7" key="1">
    <citation type="submission" date="2018-01" db="EMBL/GenBank/DDBJ databases">
        <title>The draft genome sequence of Halioglobus japonicus S1-36.</title>
        <authorList>
            <person name="Du Z.-J."/>
            <person name="Shi M.-J."/>
        </authorList>
    </citation>
    <scope>NUCLEOTIDE SEQUENCE [LARGE SCALE GENOMIC DNA]</scope>
    <source>
        <strain evidence="6 7">S1-36</strain>
    </source>
</reference>
<accession>A0AAP8MDA9</accession>
<evidence type="ECO:0000256" key="1">
    <source>
        <dbReference type="ARBA" id="ARBA00008416"/>
    </source>
</evidence>
<dbReference type="CDD" id="cd02247">
    <property type="entry name" value="cupin_pirin_C"/>
    <property type="match status" value="1"/>
</dbReference>
<organism evidence="6 7">
    <name type="scientific">Halioglobus japonicus</name>
    <dbReference type="NCBI Taxonomy" id="930805"/>
    <lineage>
        <taxon>Bacteria</taxon>
        <taxon>Pseudomonadati</taxon>
        <taxon>Pseudomonadota</taxon>
        <taxon>Gammaproteobacteria</taxon>
        <taxon>Cellvibrionales</taxon>
        <taxon>Halieaceae</taxon>
        <taxon>Halioglobus</taxon>
    </lineage>
</organism>
<dbReference type="InterPro" id="IPR014710">
    <property type="entry name" value="RmlC-like_jellyroll"/>
</dbReference>
<dbReference type="Proteomes" id="UP000235162">
    <property type="component" value="Unassembled WGS sequence"/>
</dbReference>
<comment type="cofactor">
    <cofactor evidence="2">
        <name>Fe cation</name>
        <dbReference type="ChEBI" id="CHEBI:24875"/>
    </cofactor>
    <text evidence="2">Binds 1 Fe cation per subunit.</text>
</comment>